<dbReference type="Pfam" id="PF17746">
    <property type="entry name" value="SfsA_N"/>
    <property type="match status" value="1"/>
</dbReference>
<dbReference type="InterPro" id="IPR041465">
    <property type="entry name" value="SfsA_N"/>
</dbReference>
<dbReference type="Pfam" id="PF03749">
    <property type="entry name" value="SfsA"/>
    <property type="match status" value="1"/>
</dbReference>
<dbReference type="Gene3D" id="3.40.1350.60">
    <property type="match status" value="1"/>
</dbReference>
<evidence type="ECO:0000256" key="1">
    <source>
        <dbReference type="HAMAP-Rule" id="MF_00095"/>
    </source>
</evidence>
<dbReference type="EMBL" id="CP060635">
    <property type="protein sequence ID" value="QNM10150.1"/>
    <property type="molecule type" value="Genomic_DNA"/>
</dbReference>
<dbReference type="InterPro" id="IPR005224">
    <property type="entry name" value="SfsA"/>
</dbReference>
<keyword evidence="5" id="KW-1185">Reference proteome</keyword>
<accession>A0A7G9GH68</accession>
<name>A0A7G9GH68_9FIRM</name>
<organism evidence="4 5">
    <name type="scientific">Wansuia hejianensis</name>
    <dbReference type="NCBI Taxonomy" id="2763667"/>
    <lineage>
        <taxon>Bacteria</taxon>
        <taxon>Bacillati</taxon>
        <taxon>Bacillota</taxon>
        <taxon>Clostridia</taxon>
        <taxon>Lachnospirales</taxon>
        <taxon>Lachnospiraceae</taxon>
        <taxon>Wansuia</taxon>
    </lineage>
</organism>
<evidence type="ECO:0000259" key="3">
    <source>
        <dbReference type="Pfam" id="PF17746"/>
    </source>
</evidence>
<gene>
    <name evidence="1 4" type="primary">sfsA</name>
    <name evidence="4" type="ORF">H9Q79_07735</name>
</gene>
<dbReference type="Gene3D" id="2.40.50.580">
    <property type="match status" value="1"/>
</dbReference>
<evidence type="ECO:0000313" key="4">
    <source>
        <dbReference type="EMBL" id="QNM10150.1"/>
    </source>
</evidence>
<proteinExistence type="inferred from homology"/>
<dbReference type="InterPro" id="IPR040452">
    <property type="entry name" value="SfsA_C"/>
</dbReference>
<feature type="domain" description="Sugar fermentation stimulation protein C-terminal" evidence="2">
    <location>
        <begin position="82"/>
        <end position="215"/>
    </location>
</feature>
<reference evidence="4 5" key="1">
    <citation type="submission" date="2020-08" db="EMBL/GenBank/DDBJ databases">
        <authorList>
            <person name="Liu C."/>
            <person name="Sun Q."/>
        </authorList>
    </citation>
    <scope>NUCLEOTIDE SEQUENCE [LARGE SCALE GENOMIC DNA]</scope>
    <source>
        <strain evidence="4 5">NSJ-29</strain>
    </source>
</reference>
<dbReference type="PANTHER" id="PTHR30545">
    <property type="entry name" value="SUGAR FERMENTATION STIMULATION PROTEIN A"/>
    <property type="match status" value="1"/>
</dbReference>
<dbReference type="CDD" id="cd22359">
    <property type="entry name" value="SfsA-like_bacterial"/>
    <property type="match status" value="1"/>
</dbReference>
<dbReference type="AlphaFoldDB" id="A0A7G9GH68"/>
<dbReference type="GO" id="GO:0003677">
    <property type="term" value="F:DNA binding"/>
    <property type="evidence" value="ECO:0007669"/>
    <property type="project" value="InterPro"/>
</dbReference>
<dbReference type="NCBIfam" id="TIGR00230">
    <property type="entry name" value="sfsA"/>
    <property type="match status" value="1"/>
</dbReference>
<dbReference type="PANTHER" id="PTHR30545:SF2">
    <property type="entry name" value="SUGAR FERMENTATION STIMULATION PROTEIN A"/>
    <property type="match status" value="1"/>
</dbReference>
<dbReference type="RefSeq" id="WP_118645514.1">
    <property type="nucleotide sequence ID" value="NZ_CP060635.1"/>
</dbReference>
<dbReference type="KEGG" id="whj:H9Q79_07735"/>
<protein>
    <recommendedName>
        <fullName evidence="1">Sugar fermentation stimulation protein homolog</fullName>
    </recommendedName>
</protein>
<feature type="domain" description="SfsA N-terminal OB" evidence="3">
    <location>
        <begin position="12"/>
        <end position="78"/>
    </location>
</feature>
<evidence type="ECO:0000259" key="2">
    <source>
        <dbReference type="Pfam" id="PF03749"/>
    </source>
</evidence>
<dbReference type="Proteomes" id="UP000515860">
    <property type="component" value="Chromosome"/>
</dbReference>
<dbReference type="HAMAP" id="MF_00095">
    <property type="entry name" value="SfsA"/>
    <property type="match status" value="1"/>
</dbReference>
<sequence length="235" mass="25762">MKYERIEPAVFLERPNRFVAHVLLEGQAEKTVCHVKNTGRCRELLVPGTAVYVQRAANPERKTGYDLICAVKNGNLVNMDSQAPNEAAAEWLAKGNLFSKGAKIRREVRHGGSRFDLYIEDGERKAFMEVKGVTLEEGGIAKFPDAPTERGVKHVEELAACCGAGYEAYLLFVVQMKGVRFLTPNDDTHPAFGAALRKAAAAGVRILAADCLVTADTMEIANEIPILLTSPYILE</sequence>
<evidence type="ECO:0000313" key="5">
    <source>
        <dbReference type="Proteomes" id="UP000515860"/>
    </source>
</evidence>
<comment type="similarity">
    <text evidence="1">Belongs to the SfsA family.</text>
</comment>